<sequence length="126" mass="14623">MSSGKLEVHIVQGRGIKDMDTVGDPYVELWLDEDKTTKHNTDSRSGTDTPVWDKYFHYFVNNHKELHIRLLDDEFIGADEVIGVCSIPLADVYEKRYVDQWVHLPDKSSNESNGEVRVILEYWPTK</sequence>
<dbReference type="InterPro" id="IPR035892">
    <property type="entry name" value="C2_domain_sf"/>
</dbReference>
<dbReference type="PROSITE" id="PS50004">
    <property type="entry name" value="C2"/>
    <property type="match status" value="1"/>
</dbReference>
<dbReference type="EMBL" id="CAJVPQ010006165">
    <property type="protein sequence ID" value="CAG8681517.1"/>
    <property type="molecule type" value="Genomic_DNA"/>
</dbReference>
<dbReference type="PANTHER" id="PTHR47052:SF3">
    <property type="entry name" value="INGRESSION PROTEIN 1"/>
    <property type="match status" value="1"/>
</dbReference>
<comment type="caution">
    <text evidence="2">The sequence shown here is derived from an EMBL/GenBank/DDBJ whole genome shotgun (WGS) entry which is preliminary data.</text>
</comment>
<evidence type="ECO:0000259" key="1">
    <source>
        <dbReference type="PROSITE" id="PS50004"/>
    </source>
</evidence>
<evidence type="ECO:0000313" key="2">
    <source>
        <dbReference type="EMBL" id="CAG8681517.1"/>
    </source>
</evidence>
<reference evidence="2" key="1">
    <citation type="submission" date="2021-06" db="EMBL/GenBank/DDBJ databases">
        <authorList>
            <person name="Kallberg Y."/>
            <person name="Tangrot J."/>
            <person name="Rosling A."/>
        </authorList>
    </citation>
    <scope>NUCLEOTIDE SEQUENCE</scope>
    <source>
        <strain evidence="2">UK204</strain>
    </source>
</reference>
<dbReference type="Proteomes" id="UP000789570">
    <property type="component" value="Unassembled WGS sequence"/>
</dbReference>
<protein>
    <submittedName>
        <fullName evidence="2">16918_t:CDS:1</fullName>
    </submittedName>
</protein>
<dbReference type="PANTHER" id="PTHR47052">
    <property type="entry name" value="CONSERVED SERINE PROLINE-RICH PROTEIN (AFU_ORTHOLOGUE AFUA_2G01790)"/>
    <property type="match status" value="1"/>
</dbReference>
<gene>
    <name evidence="2" type="ORF">FCALED_LOCUS12526</name>
</gene>
<name>A0A9N9EMZ2_9GLOM</name>
<proteinExistence type="predicted"/>
<dbReference type="CDD" id="cd00030">
    <property type="entry name" value="C2"/>
    <property type="match status" value="1"/>
</dbReference>
<dbReference type="OrthoDB" id="270970at2759"/>
<dbReference type="SMART" id="SM00239">
    <property type="entry name" value="C2"/>
    <property type="match status" value="1"/>
</dbReference>
<dbReference type="SUPFAM" id="SSF49562">
    <property type="entry name" value="C2 domain (Calcium/lipid-binding domain, CaLB)"/>
    <property type="match status" value="1"/>
</dbReference>
<dbReference type="InterPro" id="IPR000008">
    <property type="entry name" value="C2_dom"/>
</dbReference>
<organism evidence="2 3">
    <name type="scientific">Funneliformis caledonium</name>
    <dbReference type="NCBI Taxonomy" id="1117310"/>
    <lineage>
        <taxon>Eukaryota</taxon>
        <taxon>Fungi</taxon>
        <taxon>Fungi incertae sedis</taxon>
        <taxon>Mucoromycota</taxon>
        <taxon>Glomeromycotina</taxon>
        <taxon>Glomeromycetes</taxon>
        <taxon>Glomerales</taxon>
        <taxon>Glomeraceae</taxon>
        <taxon>Funneliformis</taxon>
    </lineage>
</organism>
<feature type="domain" description="C2" evidence="1">
    <location>
        <begin position="1"/>
        <end position="102"/>
    </location>
</feature>
<dbReference type="AlphaFoldDB" id="A0A9N9EMZ2"/>
<accession>A0A9N9EMZ2</accession>
<dbReference type="Pfam" id="PF00168">
    <property type="entry name" value="C2"/>
    <property type="match status" value="1"/>
</dbReference>
<dbReference type="InterPro" id="IPR052981">
    <property type="entry name" value="Ingression_C2_domain"/>
</dbReference>
<evidence type="ECO:0000313" key="3">
    <source>
        <dbReference type="Proteomes" id="UP000789570"/>
    </source>
</evidence>
<keyword evidence="3" id="KW-1185">Reference proteome</keyword>
<dbReference type="Gene3D" id="2.60.40.150">
    <property type="entry name" value="C2 domain"/>
    <property type="match status" value="1"/>
</dbReference>